<comment type="caution">
    <text evidence="1">The sequence shown here is derived from an EMBL/GenBank/DDBJ whole genome shotgun (WGS) entry which is preliminary data.</text>
</comment>
<dbReference type="AlphaFoldDB" id="A0A2W5FB71"/>
<name>A0A2W5FB71_9SPHI</name>
<accession>A0A2W5FB71</accession>
<evidence type="ECO:0000313" key="1">
    <source>
        <dbReference type="EMBL" id="PZP51524.1"/>
    </source>
</evidence>
<protein>
    <submittedName>
        <fullName evidence="1">DUF4177 domain-containing protein</fullName>
    </submittedName>
</protein>
<dbReference type="EMBL" id="QFOI01000028">
    <property type="protein sequence ID" value="PZP51524.1"/>
    <property type="molecule type" value="Genomic_DNA"/>
</dbReference>
<dbReference type="InterPro" id="IPR025234">
    <property type="entry name" value="YjzH-like"/>
</dbReference>
<gene>
    <name evidence="1" type="ORF">DI598_03010</name>
</gene>
<reference evidence="1 2" key="1">
    <citation type="submission" date="2017-11" db="EMBL/GenBank/DDBJ databases">
        <title>Infants hospitalized years apart are colonized by the same room-sourced microbial strains.</title>
        <authorList>
            <person name="Brooks B."/>
            <person name="Olm M.R."/>
            <person name="Firek B.A."/>
            <person name="Baker R."/>
            <person name="Thomas B.C."/>
            <person name="Morowitz M.J."/>
            <person name="Banfield J.F."/>
        </authorList>
    </citation>
    <scope>NUCLEOTIDE SEQUENCE [LARGE SCALE GENOMIC DNA]</scope>
    <source>
        <strain evidence="1">S2_009_000_R2_76</strain>
    </source>
</reference>
<evidence type="ECO:0000313" key="2">
    <source>
        <dbReference type="Proteomes" id="UP000249645"/>
    </source>
</evidence>
<proteinExistence type="predicted"/>
<sequence length="72" mass="8386">MKKCLAMKIFEYKTIKVKENAKIFDSEYDLKEMERMLNKLGSEGWELTSNIVQTDIMGNATGAILVFKRKKH</sequence>
<organism evidence="1 2">
    <name type="scientific">Pseudopedobacter saltans</name>
    <dbReference type="NCBI Taxonomy" id="151895"/>
    <lineage>
        <taxon>Bacteria</taxon>
        <taxon>Pseudomonadati</taxon>
        <taxon>Bacteroidota</taxon>
        <taxon>Sphingobacteriia</taxon>
        <taxon>Sphingobacteriales</taxon>
        <taxon>Sphingobacteriaceae</taxon>
        <taxon>Pseudopedobacter</taxon>
    </lineage>
</organism>
<dbReference type="Pfam" id="PF13783">
    <property type="entry name" value="DUF4177"/>
    <property type="match status" value="1"/>
</dbReference>
<dbReference type="Proteomes" id="UP000249645">
    <property type="component" value="Unassembled WGS sequence"/>
</dbReference>